<proteinExistence type="inferred from homology"/>
<accession>A0A0S2SMN6</accession>
<dbReference type="Pfam" id="PF03091">
    <property type="entry name" value="CutA1"/>
    <property type="match status" value="1"/>
</dbReference>
<name>A0A0S2SMN6_9GAMM</name>
<dbReference type="GO" id="GO:0005507">
    <property type="term" value="F:copper ion binding"/>
    <property type="evidence" value="ECO:0007669"/>
    <property type="project" value="TreeGrafter"/>
</dbReference>
<dbReference type="STRING" id="652.WL1483_3505"/>
<evidence type="ECO:0000313" key="3">
    <source>
        <dbReference type="Proteomes" id="UP000058114"/>
    </source>
</evidence>
<protein>
    <submittedName>
        <fullName evidence="2">Dihydroorotate dehydrogenase</fullName>
    </submittedName>
</protein>
<dbReference type="Proteomes" id="UP000058114">
    <property type="component" value="Chromosome"/>
</dbReference>
<dbReference type="RefSeq" id="WP_050666184.1">
    <property type="nucleotide sequence ID" value="NZ_CDDB01000042.1"/>
</dbReference>
<dbReference type="PATRIC" id="fig|652.5.peg.795"/>
<dbReference type="KEGG" id="asr:WL1483_3505"/>
<dbReference type="InterPro" id="IPR015867">
    <property type="entry name" value="N-reg_PII/ATP_PRibTrfase_C"/>
</dbReference>
<comment type="similarity">
    <text evidence="1">Belongs to the CutA family.</text>
</comment>
<evidence type="ECO:0000313" key="2">
    <source>
        <dbReference type="EMBL" id="ALP42924.1"/>
    </source>
</evidence>
<dbReference type="AlphaFoldDB" id="A0A0S2SMN6"/>
<dbReference type="SUPFAM" id="SSF54913">
    <property type="entry name" value="GlnB-like"/>
    <property type="match status" value="1"/>
</dbReference>
<reference evidence="2 3" key="2">
    <citation type="journal article" date="2016" name="Genome Announc.">
        <title>Complete Genome Sequence of the Highly Virulent Aeromonas schubertii Strain WL1483, Isolated from Diseased Snakehead Fish (Channa argus) in China.</title>
        <authorList>
            <person name="Liu L."/>
            <person name="Li N."/>
            <person name="Zhang D."/>
            <person name="Fu X."/>
            <person name="Shi C."/>
            <person name="Lin Q."/>
            <person name="Hao G."/>
        </authorList>
    </citation>
    <scope>NUCLEOTIDE SEQUENCE [LARGE SCALE GENOMIC DNA]</scope>
    <source>
        <strain evidence="2 3">WL1483</strain>
    </source>
</reference>
<dbReference type="EMBL" id="CP013067">
    <property type="protein sequence ID" value="ALP42924.1"/>
    <property type="molecule type" value="Genomic_DNA"/>
</dbReference>
<evidence type="ECO:0000256" key="1">
    <source>
        <dbReference type="ARBA" id="ARBA00010169"/>
    </source>
</evidence>
<dbReference type="GO" id="GO:0010038">
    <property type="term" value="P:response to metal ion"/>
    <property type="evidence" value="ECO:0007669"/>
    <property type="project" value="InterPro"/>
</dbReference>
<dbReference type="OrthoDB" id="37622at2"/>
<sequence>MTEAIVVLCTCPDAASADRLCEALLEARLAACINQLPAVTSVYRWEGKIERASEIQLIIKSTARHQGAITECILAHHPYQVPEILTLPVAGGHAPYLAWLAEETR</sequence>
<organism evidence="2 3">
    <name type="scientific">Aeromonas schubertii</name>
    <dbReference type="NCBI Taxonomy" id="652"/>
    <lineage>
        <taxon>Bacteria</taxon>
        <taxon>Pseudomonadati</taxon>
        <taxon>Pseudomonadota</taxon>
        <taxon>Gammaproteobacteria</taxon>
        <taxon>Aeromonadales</taxon>
        <taxon>Aeromonadaceae</taxon>
        <taxon>Aeromonas</taxon>
    </lineage>
</organism>
<dbReference type="PANTHER" id="PTHR23419:SF8">
    <property type="entry name" value="FI09726P"/>
    <property type="match status" value="1"/>
</dbReference>
<dbReference type="PANTHER" id="PTHR23419">
    <property type="entry name" value="DIVALENT CATION TOLERANCE CUTA-RELATED"/>
    <property type="match status" value="1"/>
</dbReference>
<dbReference type="InterPro" id="IPR011322">
    <property type="entry name" value="N-reg_PII-like_a/b"/>
</dbReference>
<gene>
    <name evidence="2" type="primary">cutA</name>
    <name evidence="2" type="ORF">WL1483_3505</name>
</gene>
<reference evidence="3" key="1">
    <citation type="submission" date="2015-10" db="EMBL/GenBank/DDBJ databases">
        <title>Complete Genome Sequence of Aeromonas schubertii strain WL1483.</title>
        <authorList>
            <person name="Liu L."/>
        </authorList>
    </citation>
    <scope>NUCLEOTIDE SEQUENCE [LARGE SCALE GENOMIC DNA]</scope>
    <source>
        <strain evidence="3">WL1483</strain>
    </source>
</reference>
<dbReference type="Gene3D" id="3.30.70.120">
    <property type="match status" value="1"/>
</dbReference>
<dbReference type="InterPro" id="IPR004323">
    <property type="entry name" value="Ion_tolerance_CutA"/>
</dbReference>